<feature type="region of interest" description="Disordered" evidence="1">
    <location>
        <begin position="1"/>
        <end position="38"/>
    </location>
</feature>
<evidence type="ECO:0000313" key="2">
    <source>
        <dbReference type="EMBL" id="CRK30362.1"/>
    </source>
</evidence>
<protein>
    <submittedName>
        <fullName evidence="2">Uncharacterized protein</fullName>
    </submittedName>
</protein>
<keyword evidence="3" id="KW-1185">Reference proteome</keyword>
<proteinExistence type="predicted"/>
<feature type="compositionally biased region" description="Basic and acidic residues" evidence="1">
    <location>
        <begin position="8"/>
        <end position="35"/>
    </location>
</feature>
<organism evidence="2 3">
    <name type="scientific">Verticillium longisporum</name>
    <name type="common">Verticillium dahliae var. longisporum</name>
    <dbReference type="NCBI Taxonomy" id="100787"/>
    <lineage>
        <taxon>Eukaryota</taxon>
        <taxon>Fungi</taxon>
        <taxon>Dikarya</taxon>
        <taxon>Ascomycota</taxon>
        <taxon>Pezizomycotina</taxon>
        <taxon>Sordariomycetes</taxon>
        <taxon>Hypocreomycetidae</taxon>
        <taxon>Glomerellales</taxon>
        <taxon>Plectosphaerellaceae</taxon>
        <taxon>Verticillium</taxon>
    </lineage>
</organism>
<dbReference type="Proteomes" id="UP000044602">
    <property type="component" value="Unassembled WGS sequence"/>
</dbReference>
<evidence type="ECO:0000313" key="3">
    <source>
        <dbReference type="Proteomes" id="UP000044602"/>
    </source>
</evidence>
<evidence type="ECO:0000256" key="1">
    <source>
        <dbReference type="SAM" id="MobiDB-lite"/>
    </source>
</evidence>
<sequence length="112" mass="12764">MWGPFNRTLDKCNKRHEEDDRIEEQRRQEQEEHMRRMERRRARAQSIGLSVGKAAQWQGKKMETGGAGVGVQLEAGSKVPSELAELSNPSLDGRLTKGTVVSLNTRLLRHQK</sequence>
<name>A0A0G4M7X7_VERLO</name>
<dbReference type="EMBL" id="CVQH01021417">
    <property type="protein sequence ID" value="CRK30362.1"/>
    <property type="molecule type" value="Genomic_DNA"/>
</dbReference>
<dbReference type="AlphaFoldDB" id="A0A0G4M7X7"/>
<reference evidence="2 3" key="1">
    <citation type="submission" date="2015-05" db="EMBL/GenBank/DDBJ databases">
        <authorList>
            <person name="Wang D.B."/>
            <person name="Wang M."/>
        </authorList>
    </citation>
    <scope>NUCLEOTIDE SEQUENCE [LARGE SCALE GENOMIC DNA]</scope>
    <source>
        <strain evidence="2">VL1</strain>
    </source>
</reference>
<gene>
    <name evidence="2" type="ORF">BN1708_000894</name>
</gene>
<accession>A0A0G4M7X7</accession>